<keyword evidence="3" id="KW-1185">Reference proteome</keyword>
<comment type="caution">
    <text evidence="2">The sequence shown here is derived from an EMBL/GenBank/DDBJ whole genome shotgun (WGS) entry which is preliminary data.</text>
</comment>
<evidence type="ECO:0000313" key="3">
    <source>
        <dbReference type="Proteomes" id="UP000799764"/>
    </source>
</evidence>
<accession>A0A9P4PAK0</accession>
<evidence type="ECO:0000313" key="2">
    <source>
        <dbReference type="EMBL" id="KAF2439873.1"/>
    </source>
</evidence>
<feature type="region of interest" description="Disordered" evidence="1">
    <location>
        <begin position="409"/>
        <end position="451"/>
    </location>
</feature>
<organism evidence="2 3">
    <name type="scientific">Karstenula rhodostoma CBS 690.94</name>
    <dbReference type="NCBI Taxonomy" id="1392251"/>
    <lineage>
        <taxon>Eukaryota</taxon>
        <taxon>Fungi</taxon>
        <taxon>Dikarya</taxon>
        <taxon>Ascomycota</taxon>
        <taxon>Pezizomycotina</taxon>
        <taxon>Dothideomycetes</taxon>
        <taxon>Pleosporomycetidae</taxon>
        <taxon>Pleosporales</taxon>
        <taxon>Massarineae</taxon>
        <taxon>Didymosphaeriaceae</taxon>
        <taxon>Karstenula</taxon>
    </lineage>
</organism>
<sequence length="564" mass="63781">MTQERDEMQARLQQLSPGENWEPDQTEEDDGKSRASSTLILKIGEQLQQRLRIALPASVPLQPQDQHFPADALCRGATTGTFFVARKPAIALVAHQRRVAVNSTRSGALAEVMRKAIRQPWVLAHGNLMTTTPSASMARRMYLCVETVKDLRFTPYQFVFEESSTLRVQQFGEDCIIQIRERLSGLHQASVSSLPRFLLRHFPADALVRRAIATGRKTDTRATQEVGWKSKLHLLCNCYDKQRAGGLWIDLDDLRRPRIAPYNFSRLPTSSYSVEYRYPSVSSLGGLGLAEHCRRKNKKKALAQVEVAPALALSQQRSISQGVTSSEQKRPPRQLITIAMEVENFLDNVAKELEDEQKRKVKSETGDRDEDDRRTRSDRSDRHHSDHKTTVSVTVMVDTLLEKVAKELEDEQKRKVKSETGDRDEDDRRTRSDRSDRHHGRRSKHERRVVSGWRYAPAAKRSDLRSRKANRVSRTIWVTHPAWAASSLQEVAVGAKKLAIVIPSAEKNKLVYILTKVYDRAGPVKKRKSLAEVKDPQVEAVLAKVKAGVGFENQGWGCTSKSQG</sequence>
<feature type="region of interest" description="Disordered" evidence="1">
    <location>
        <begin position="1"/>
        <end position="35"/>
    </location>
</feature>
<gene>
    <name evidence="2" type="ORF">P171DRAFT_489662</name>
</gene>
<name>A0A9P4PAK0_9PLEO</name>
<reference evidence="2" key="1">
    <citation type="journal article" date="2020" name="Stud. Mycol.">
        <title>101 Dothideomycetes genomes: a test case for predicting lifestyles and emergence of pathogens.</title>
        <authorList>
            <person name="Haridas S."/>
            <person name="Albert R."/>
            <person name="Binder M."/>
            <person name="Bloem J."/>
            <person name="Labutti K."/>
            <person name="Salamov A."/>
            <person name="Andreopoulos B."/>
            <person name="Baker S."/>
            <person name="Barry K."/>
            <person name="Bills G."/>
            <person name="Bluhm B."/>
            <person name="Cannon C."/>
            <person name="Castanera R."/>
            <person name="Culley D."/>
            <person name="Daum C."/>
            <person name="Ezra D."/>
            <person name="Gonzalez J."/>
            <person name="Henrissat B."/>
            <person name="Kuo A."/>
            <person name="Liang C."/>
            <person name="Lipzen A."/>
            <person name="Lutzoni F."/>
            <person name="Magnuson J."/>
            <person name="Mondo S."/>
            <person name="Nolan M."/>
            <person name="Ohm R."/>
            <person name="Pangilinan J."/>
            <person name="Park H.-J."/>
            <person name="Ramirez L."/>
            <person name="Alfaro M."/>
            <person name="Sun H."/>
            <person name="Tritt A."/>
            <person name="Yoshinaga Y."/>
            <person name="Zwiers L.-H."/>
            <person name="Turgeon B."/>
            <person name="Goodwin S."/>
            <person name="Spatafora J."/>
            <person name="Crous P."/>
            <person name="Grigoriev I."/>
        </authorList>
    </citation>
    <scope>NUCLEOTIDE SEQUENCE</scope>
    <source>
        <strain evidence="2">CBS 690.94</strain>
    </source>
</reference>
<feature type="compositionally biased region" description="Basic residues" evidence="1">
    <location>
        <begin position="437"/>
        <end position="447"/>
    </location>
</feature>
<dbReference type="Proteomes" id="UP000799764">
    <property type="component" value="Unassembled WGS sequence"/>
</dbReference>
<protein>
    <submittedName>
        <fullName evidence="2">Uncharacterized protein</fullName>
    </submittedName>
</protein>
<feature type="compositionally biased region" description="Basic and acidic residues" evidence="1">
    <location>
        <begin position="355"/>
        <end position="389"/>
    </location>
</feature>
<feature type="compositionally biased region" description="Basic and acidic residues" evidence="1">
    <location>
        <begin position="409"/>
        <end position="436"/>
    </location>
</feature>
<feature type="region of interest" description="Disordered" evidence="1">
    <location>
        <begin position="355"/>
        <end position="393"/>
    </location>
</feature>
<proteinExistence type="predicted"/>
<dbReference type="EMBL" id="MU001508">
    <property type="protein sequence ID" value="KAF2439873.1"/>
    <property type="molecule type" value="Genomic_DNA"/>
</dbReference>
<dbReference type="AlphaFoldDB" id="A0A9P4PAK0"/>
<evidence type="ECO:0000256" key="1">
    <source>
        <dbReference type="SAM" id="MobiDB-lite"/>
    </source>
</evidence>
<feature type="compositionally biased region" description="Acidic residues" evidence="1">
    <location>
        <begin position="21"/>
        <end position="30"/>
    </location>
</feature>